<feature type="chain" id="PRO_5014266532" evidence="1">
    <location>
        <begin position="24"/>
        <end position="345"/>
    </location>
</feature>
<dbReference type="Proteomes" id="UP000176204">
    <property type="component" value="Chromosome I"/>
</dbReference>
<dbReference type="KEGG" id="agl:PYTT_2109"/>
<dbReference type="EMBL" id="LT629973">
    <property type="protein sequence ID" value="SEH96148.1"/>
    <property type="molecule type" value="Genomic_DNA"/>
</dbReference>
<dbReference type="AlphaFoldDB" id="A0A1C7PC42"/>
<dbReference type="RefSeq" id="WP_067775282.1">
    <property type="nucleotide sequence ID" value="NZ_JACVVN010000012.1"/>
</dbReference>
<keyword evidence="1" id="KW-0732">Signal</keyword>
<keyword evidence="3" id="KW-1185">Reference proteome</keyword>
<sequence length="345" mass="37125">MKLRSLFAVAALALLVQVSMVAAAPVVRENGAFSCTFYNDGETESWTGTPGNVDWSDAQIASVMRAMDTIAGLFSNEASRKVNVSFVYVNQTIGTAASAVPLMSTESSPPYAPKTKTVWTADDLGGRGVASGSAASVNNLEDVWKYGHYLPSDYADVVVTISSALHLNNSLYYGASASGIQGFQFDMETVILHEMAHPLGFYAPGRSDSKTALEVLTSVKSYAGSIDPKFFDGTTTVAYLQKHGMGILDYPYAAYETNDMASLGVEMSKDGSHISKWVGYKDILMGDMALSGVVRRNYSDLELAMFKDMGWSLANDPFVAVPEPSSVILSLFGLSGLLLRRRRTA</sequence>
<protein>
    <submittedName>
        <fullName evidence="2">Pep exosort: pep-cterm protein-sorting domain</fullName>
    </submittedName>
</protein>
<feature type="signal peptide" evidence="1">
    <location>
        <begin position="1"/>
        <end position="23"/>
    </location>
</feature>
<dbReference type="SUPFAM" id="SSF55486">
    <property type="entry name" value="Metalloproteases ('zincins'), catalytic domain"/>
    <property type="match status" value="1"/>
</dbReference>
<dbReference type="InterPro" id="IPR013424">
    <property type="entry name" value="Ice-binding_C"/>
</dbReference>
<dbReference type="OrthoDB" id="272249at2"/>
<organism evidence="2 3">
    <name type="scientific">Akkermansia glycaniphila</name>
    <dbReference type="NCBI Taxonomy" id="1679444"/>
    <lineage>
        <taxon>Bacteria</taxon>
        <taxon>Pseudomonadati</taxon>
        <taxon>Verrucomicrobiota</taxon>
        <taxon>Verrucomicrobiia</taxon>
        <taxon>Verrucomicrobiales</taxon>
        <taxon>Akkermansiaceae</taxon>
        <taxon>Akkermansia</taxon>
    </lineage>
</organism>
<evidence type="ECO:0000313" key="3">
    <source>
        <dbReference type="Proteomes" id="UP000176204"/>
    </source>
</evidence>
<reference evidence="3" key="1">
    <citation type="submission" date="2016-09" db="EMBL/GenBank/DDBJ databases">
        <authorList>
            <person name="Koehorst J."/>
        </authorList>
    </citation>
    <scope>NUCLEOTIDE SEQUENCE [LARGE SCALE GENOMIC DNA]</scope>
</reference>
<name>A0A1C7PC42_9BACT</name>
<proteinExistence type="predicted"/>
<gene>
    <name evidence="2" type="ORF">PYTT_2109</name>
</gene>
<evidence type="ECO:0000313" key="2">
    <source>
        <dbReference type="EMBL" id="SEH96148.1"/>
    </source>
</evidence>
<evidence type="ECO:0000256" key="1">
    <source>
        <dbReference type="SAM" id="SignalP"/>
    </source>
</evidence>
<dbReference type="NCBIfam" id="TIGR02595">
    <property type="entry name" value="PEP_CTERM"/>
    <property type="match status" value="1"/>
</dbReference>
<accession>A0A1C7PC42</accession>